<feature type="transmembrane region" description="Helical" evidence="1">
    <location>
        <begin position="69"/>
        <end position="94"/>
    </location>
</feature>
<comment type="caution">
    <text evidence="2">The sequence shown here is derived from an EMBL/GenBank/DDBJ whole genome shotgun (WGS) entry which is preliminary data.</text>
</comment>
<keyword evidence="1" id="KW-0812">Transmembrane</keyword>
<dbReference type="Proteomes" id="UP001469553">
    <property type="component" value="Unassembled WGS sequence"/>
</dbReference>
<organism evidence="2 3">
    <name type="scientific">Ameca splendens</name>
    <dbReference type="NCBI Taxonomy" id="208324"/>
    <lineage>
        <taxon>Eukaryota</taxon>
        <taxon>Metazoa</taxon>
        <taxon>Chordata</taxon>
        <taxon>Craniata</taxon>
        <taxon>Vertebrata</taxon>
        <taxon>Euteleostomi</taxon>
        <taxon>Actinopterygii</taxon>
        <taxon>Neopterygii</taxon>
        <taxon>Teleostei</taxon>
        <taxon>Neoteleostei</taxon>
        <taxon>Acanthomorphata</taxon>
        <taxon>Ovalentaria</taxon>
        <taxon>Atherinomorphae</taxon>
        <taxon>Cyprinodontiformes</taxon>
        <taxon>Goodeidae</taxon>
        <taxon>Ameca</taxon>
    </lineage>
</organism>
<evidence type="ECO:0000256" key="1">
    <source>
        <dbReference type="SAM" id="Phobius"/>
    </source>
</evidence>
<protein>
    <submittedName>
        <fullName evidence="2">Uncharacterized protein</fullName>
    </submittedName>
</protein>
<proteinExistence type="predicted"/>
<evidence type="ECO:0000313" key="2">
    <source>
        <dbReference type="EMBL" id="MEQ2316458.1"/>
    </source>
</evidence>
<gene>
    <name evidence="2" type="ORF">AMECASPLE_032723</name>
</gene>
<sequence length="217" mass="23961">MSIQAHVIIGIHVFHWGRSGKDMNFIDKRLSLVFTSCFFLSGTITSSSFIFIIFLLIGSILLSYSLAGLSFTLLAFSAYLFIIPIAFAAMHAFLDAFAARNIIITSMEIHSLSMPQWHNIIASAAMHSFLNASVARHTIFINLSLSLPPQQFMHPSSCLCGIISFSLPPRQCCPLLMPSRLDISFSQPPLLSFPPSHCLRVVISALIPRAFTVQSTI</sequence>
<keyword evidence="1" id="KW-1133">Transmembrane helix</keyword>
<dbReference type="EMBL" id="JAHRIP010088936">
    <property type="protein sequence ID" value="MEQ2316458.1"/>
    <property type="molecule type" value="Genomic_DNA"/>
</dbReference>
<keyword evidence="1" id="KW-0472">Membrane</keyword>
<name>A0ABV1AGB8_9TELE</name>
<feature type="transmembrane region" description="Helical" evidence="1">
    <location>
        <begin position="30"/>
        <end position="57"/>
    </location>
</feature>
<accession>A0ABV1AGB8</accession>
<keyword evidence="3" id="KW-1185">Reference proteome</keyword>
<reference evidence="2 3" key="1">
    <citation type="submission" date="2021-06" db="EMBL/GenBank/DDBJ databases">
        <authorList>
            <person name="Palmer J.M."/>
        </authorList>
    </citation>
    <scope>NUCLEOTIDE SEQUENCE [LARGE SCALE GENOMIC DNA]</scope>
    <source>
        <strain evidence="2 3">AS_MEX2019</strain>
        <tissue evidence="2">Muscle</tissue>
    </source>
</reference>
<evidence type="ECO:0000313" key="3">
    <source>
        <dbReference type="Proteomes" id="UP001469553"/>
    </source>
</evidence>